<dbReference type="Gene3D" id="3.90.25.10">
    <property type="entry name" value="UDP-galactose 4-epimerase, domain 1"/>
    <property type="match status" value="1"/>
</dbReference>
<dbReference type="EMBL" id="ML978743">
    <property type="protein sequence ID" value="KAF2084317.1"/>
    <property type="molecule type" value="Genomic_DNA"/>
</dbReference>
<dbReference type="SUPFAM" id="SSF51735">
    <property type="entry name" value="NAD(P)-binding Rossmann-fold domains"/>
    <property type="match status" value="1"/>
</dbReference>
<dbReference type="InterPro" id="IPR008030">
    <property type="entry name" value="NmrA-like"/>
</dbReference>
<name>A0A9P4LTY3_9PEZI</name>
<proteinExistence type="inferred from homology"/>
<dbReference type="Proteomes" id="UP000799776">
    <property type="component" value="Unassembled WGS sequence"/>
</dbReference>
<evidence type="ECO:0000313" key="4">
    <source>
        <dbReference type="EMBL" id="KAF2084317.1"/>
    </source>
</evidence>
<reference evidence="4" key="1">
    <citation type="journal article" date="2020" name="Stud. Mycol.">
        <title>101 Dothideomycetes genomes: a test case for predicting lifestyles and emergence of pathogens.</title>
        <authorList>
            <person name="Haridas S."/>
            <person name="Albert R."/>
            <person name="Binder M."/>
            <person name="Bloem J."/>
            <person name="Labutti K."/>
            <person name="Salamov A."/>
            <person name="Andreopoulos B."/>
            <person name="Baker S."/>
            <person name="Barry K."/>
            <person name="Bills G."/>
            <person name="Bluhm B."/>
            <person name="Cannon C."/>
            <person name="Castanera R."/>
            <person name="Culley D."/>
            <person name="Daum C."/>
            <person name="Ezra D."/>
            <person name="Gonzalez J."/>
            <person name="Henrissat B."/>
            <person name="Kuo A."/>
            <person name="Liang C."/>
            <person name="Lipzen A."/>
            <person name="Lutzoni F."/>
            <person name="Magnuson J."/>
            <person name="Mondo S."/>
            <person name="Nolan M."/>
            <person name="Ohm R."/>
            <person name="Pangilinan J."/>
            <person name="Park H.-J."/>
            <person name="Ramirez L."/>
            <person name="Alfaro M."/>
            <person name="Sun H."/>
            <person name="Tritt A."/>
            <person name="Yoshinaga Y."/>
            <person name="Zwiers L.-H."/>
            <person name="Turgeon B."/>
            <person name="Goodwin S."/>
            <person name="Spatafora J."/>
            <person name="Crous P."/>
            <person name="Grigoriev I."/>
        </authorList>
    </citation>
    <scope>NUCLEOTIDE SEQUENCE</scope>
    <source>
        <strain evidence="4">CBS 121410</strain>
    </source>
</reference>
<gene>
    <name evidence="4" type="ORF">K490DRAFT_49499</name>
</gene>
<dbReference type="AlphaFoldDB" id="A0A9P4LTY3"/>
<dbReference type="Pfam" id="PF05368">
    <property type="entry name" value="NmrA"/>
    <property type="match status" value="1"/>
</dbReference>
<dbReference type="GO" id="GO:0005634">
    <property type="term" value="C:nucleus"/>
    <property type="evidence" value="ECO:0007669"/>
    <property type="project" value="TreeGrafter"/>
</dbReference>
<evidence type="ECO:0000256" key="1">
    <source>
        <dbReference type="ARBA" id="ARBA00006328"/>
    </source>
</evidence>
<dbReference type="OrthoDB" id="9997102at2759"/>
<evidence type="ECO:0000256" key="2">
    <source>
        <dbReference type="ARBA" id="ARBA00022857"/>
    </source>
</evidence>
<feature type="domain" description="NmrA-like" evidence="3">
    <location>
        <begin position="5"/>
        <end position="283"/>
    </location>
</feature>
<organism evidence="4 5">
    <name type="scientific">Saccharata proteae CBS 121410</name>
    <dbReference type="NCBI Taxonomy" id="1314787"/>
    <lineage>
        <taxon>Eukaryota</taxon>
        <taxon>Fungi</taxon>
        <taxon>Dikarya</taxon>
        <taxon>Ascomycota</taxon>
        <taxon>Pezizomycotina</taxon>
        <taxon>Dothideomycetes</taxon>
        <taxon>Dothideomycetes incertae sedis</taxon>
        <taxon>Botryosphaeriales</taxon>
        <taxon>Saccharataceae</taxon>
        <taxon>Saccharata</taxon>
    </lineage>
</organism>
<keyword evidence="2" id="KW-0521">NADP</keyword>
<dbReference type="PANTHER" id="PTHR42748">
    <property type="entry name" value="NITROGEN METABOLITE REPRESSION PROTEIN NMRA FAMILY MEMBER"/>
    <property type="match status" value="1"/>
</dbReference>
<accession>A0A9P4LTY3</accession>
<keyword evidence="5" id="KW-1185">Reference proteome</keyword>
<sequence length="312" mass="33521">MSTPKTLLITGATGKQGGAVVDALLALPDVEKTFLVLAVTRDASSASAKRLAARSSAVKLVQGNLADVPALFSAAVDSAQGPIWGVYSVQISMGKGVTVESEIAQGTAMIDESIRYGVTHFVYSSVERGGDDASWDNPTPIPHFQSKQKIEAHLREKAGVNGEWMGWTVLRPVAFMDNLAPGFPSRVFLTALRDTLKGKTLQWVATADIGVFAAKAFAEPAKWNARAVGLAGDELDFDGISAAFDKATGAPMYPTWSFLGRTLMYMVAEMGTMVTWFATDGYRAAVRSCREENKGMLDLEAWIREKSAFVAK</sequence>
<dbReference type="Gene3D" id="3.40.50.720">
    <property type="entry name" value="NAD(P)-binding Rossmann-like Domain"/>
    <property type="match status" value="1"/>
</dbReference>
<comment type="caution">
    <text evidence="4">The sequence shown here is derived from an EMBL/GenBank/DDBJ whole genome shotgun (WGS) entry which is preliminary data.</text>
</comment>
<evidence type="ECO:0000313" key="5">
    <source>
        <dbReference type="Proteomes" id="UP000799776"/>
    </source>
</evidence>
<dbReference type="InterPro" id="IPR051164">
    <property type="entry name" value="NmrA-like_oxidored"/>
</dbReference>
<dbReference type="PANTHER" id="PTHR42748:SF25">
    <property type="entry name" value="NMRA FAMILY PROTEIN"/>
    <property type="match status" value="1"/>
</dbReference>
<comment type="similarity">
    <text evidence="1">Belongs to the NmrA-type oxidoreductase family.</text>
</comment>
<dbReference type="InterPro" id="IPR036291">
    <property type="entry name" value="NAD(P)-bd_dom_sf"/>
</dbReference>
<evidence type="ECO:0000259" key="3">
    <source>
        <dbReference type="Pfam" id="PF05368"/>
    </source>
</evidence>
<protein>
    <submittedName>
        <fullName evidence="4">NAD(P)-binding protein</fullName>
    </submittedName>
</protein>